<sequence length="290" mass="32606">MLWGGTVVEGGERAAIGAQFRQVVADVTEQLGKPNVSDFFPGLACKDFLQVLLKLKDDGDAKTPLTKVLNISRYNLLIWCILFLICFCSVCCFDLLSLLVPHQQRLGLVAFASFPPPPLISPLLSCLYLCCKVFLINKVLWLIKKKEVLRLHPVLPLMVPHCPSESCIIRGYTIPKGARVFVDVWAIHRDPSIWKNPLEFDPGRFLNGEGDYNGNDFNYFPFGSGRRICAGIAMTERMVMFSLASLLHSFDWELPKGEKLDLTEKFGIVLKKKIPLIAIPTPRLPPTLYE</sequence>
<organism evidence="1 2">
    <name type="scientific">Camellia lanceoleosa</name>
    <dbReference type="NCBI Taxonomy" id="1840588"/>
    <lineage>
        <taxon>Eukaryota</taxon>
        <taxon>Viridiplantae</taxon>
        <taxon>Streptophyta</taxon>
        <taxon>Embryophyta</taxon>
        <taxon>Tracheophyta</taxon>
        <taxon>Spermatophyta</taxon>
        <taxon>Magnoliopsida</taxon>
        <taxon>eudicotyledons</taxon>
        <taxon>Gunneridae</taxon>
        <taxon>Pentapetalae</taxon>
        <taxon>asterids</taxon>
        <taxon>Ericales</taxon>
        <taxon>Theaceae</taxon>
        <taxon>Camellia</taxon>
    </lineage>
</organism>
<reference evidence="1 2" key="1">
    <citation type="journal article" date="2022" name="Plant J.">
        <title>Chromosome-level genome of Camellia lanceoleosa provides a valuable resource for understanding genome evolution and self-incompatibility.</title>
        <authorList>
            <person name="Gong W."/>
            <person name="Xiao S."/>
            <person name="Wang L."/>
            <person name="Liao Z."/>
            <person name="Chang Y."/>
            <person name="Mo W."/>
            <person name="Hu G."/>
            <person name="Li W."/>
            <person name="Zhao G."/>
            <person name="Zhu H."/>
            <person name="Hu X."/>
            <person name="Ji K."/>
            <person name="Xiang X."/>
            <person name="Song Q."/>
            <person name="Yuan D."/>
            <person name="Jin S."/>
            <person name="Zhang L."/>
        </authorList>
    </citation>
    <scope>NUCLEOTIDE SEQUENCE [LARGE SCALE GENOMIC DNA]</scope>
    <source>
        <strain evidence="1">SQ_2022a</strain>
    </source>
</reference>
<protein>
    <submittedName>
        <fullName evidence="1">Flavonoid 3'-monooxygenase CYP75B4</fullName>
    </submittedName>
</protein>
<evidence type="ECO:0000313" key="2">
    <source>
        <dbReference type="Proteomes" id="UP001060215"/>
    </source>
</evidence>
<accession>A0ACC0FMA8</accession>
<comment type="caution">
    <text evidence="1">The sequence shown here is derived from an EMBL/GenBank/DDBJ whole genome shotgun (WGS) entry which is preliminary data.</text>
</comment>
<dbReference type="EMBL" id="CM045771">
    <property type="protein sequence ID" value="KAI7989669.1"/>
    <property type="molecule type" value="Genomic_DNA"/>
</dbReference>
<proteinExistence type="predicted"/>
<evidence type="ECO:0000313" key="1">
    <source>
        <dbReference type="EMBL" id="KAI7989669.1"/>
    </source>
</evidence>
<name>A0ACC0FMA8_9ERIC</name>
<gene>
    <name evidence="1" type="ORF">LOK49_LG13G01365</name>
</gene>
<dbReference type="Proteomes" id="UP001060215">
    <property type="component" value="Chromosome 14"/>
</dbReference>
<keyword evidence="2" id="KW-1185">Reference proteome</keyword>